<reference evidence="2" key="1">
    <citation type="submission" date="2020-01" db="EMBL/GenBank/DDBJ databases">
        <authorList>
            <person name="Seo Y.L."/>
        </authorList>
    </citation>
    <scope>NUCLEOTIDE SEQUENCE</scope>
    <source>
        <strain evidence="2">R11</strain>
    </source>
</reference>
<evidence type="ECO:0000313" key="2">
    <source>
        <dbReference type="EMBL" id="NCD72054.1"/>
    </source>
</evidence>
<dbReference type="AlphaFoldDB" id="A0A966DX86"/>
<gene>
    <name evidence="2" type="ORF">GSY63_22005</name>
</gene>
<feature type="domain" description="DUF5655" evidence="1">
    <location>
        <begin position="8"/>
        <end position="121"/>
    </location>
</feature>
<accession>A0A966DX86</accession>
<dbReference type="Pfam" id="PF18899">
    <property type="entry name" value="DUF5655"/>
    <property type="match status" value="1"/>
</dbReference>
<organism evidence="2 3">
    <name type="scientific">Mucilaginibacter agri</name>
    <dbReference type="NCBI Taxonomy" id="2695265"/>
    <lineage>
        <taxon>Bacteria</taxon>
        <taxon>Pseudomonadati</taxon>
        <taxon>Bacteroidota</taxon>
        <taxon>Sphingobacteriia</taxon>
        <taxon>Sphingobacteriales</taxon>
        <taxon>Sphingobacteriaceae</taxon>
        <taxon>Mucilaginibacter</taxon>
    </lineage>
</organism>
<evidence type="ECO:0000313" key="3">
    <source>
        <dbReference type="Proteomes" id="UP000638732"/>
    </source>
</evidence>
<evidence type="ECO:0000259" key="1">
    <source>
        <dbReference type="Pfam" id="PF18899"/>
    </source>
</evidence>
<dbReference type="EMBL" id="WWEO01000045">
    <property type="protein sequence ID" value="NCD72054.1"/>
    <property type="molecule type" value="Genomic_DNA"/>
</dbReference>
<protein>
    <recommendedName>
        <fullName evidence="1">DUF5655 domain-containing protein</fullName>
    </recommendedName>
</protein>
<comment type="caution">
    <text evidence="2">The sequence shown here is derived from an EMBL/GenBank/DDBJ whole genome shotgun (WGS) entry which is preliminary data.</text>
</comment>
<sequence length="124" mass="14362">MDEAPKTIDDFLAGKSEHTLMLFHHFVSEFKKLGNDVELGPTKTMIGISNSNKRIAWITQLGKNFIHVVFPFKQLYPDNTCFIKMAQVPGDVNQFNHHFRMNFIEDLNDEVLSYMQLAYHLGED</sequence>
<proteinExistence type="predicted"/>
<keyword evidence="3" id="KW-1185">Reference proteome</keyword>
<name>A0A966DX86_9SPHI</name>
<dbReference type="InterPro" id="IPR043714">
    <property type="entry name" value="DUF5655"/>
</dbReference>
<dbReference type="Proteomes" id="UP000638732">
    <property type="component" value="Unassembled WGS sequence"/>
</dbReference>
<reference evidence="2" key="2">
    <citation type="submission" date="2020-10" db="EMBL/GenBank/DDBJ databases">
        <title>Mucilaginibacter sp. nov., isolated from soil.</title>
        <authorList>
            <person name="Jeon C.O."/>
        </authorList>
    </citation>
    <scope>NUCLEOTIDE SEQUENCE</scope>
    <source>
        <strain evidence="2">R11</strain>
    </source>
</reference>